<name>A0ABX8BLK7_9ACTN</name>
<dbReference type="Gene3D" id="2.30.320.10">
    <property type="entry name" value="YwqG-like"/>
    <property type="match status" value="1"/>
</dbReference>
<accession>A0ABX8BLK7</accession>
<sequence>MHTTRTTPPRPLDVAAVFPELGPLARPAVRLHPRPGSPTPHDSSVGGPLLWPARHPWPLCDRWHEGPPAPMLPLVQLYARDVPLMAGFGRADLLQVLWCPREHIDDYKPSTEVFWRASADVTDVRTAQPGPEEDEDYDPYVPRPCVLSPEAVTEYPDHLDLDEGLQRRLEDPDAWRAAGAPVDAAYEDEPQRFYTNELSRAPGWKFGGWPPWGRTDPVVRFCPHCGDTVVPLLTVASQEWDSERTGWVPHEDRDLLTARGPWWGNPVGAQVGDNDNLQIYVCPRFPGGTFPYPAATLLYPGGSHSHTALVQ</sequence>
<dbReference type="EMBL" id="CP074133">
    <property type="protein sequence ID" value="QUX22199.1"/>
    <property type="molecule type" value="Genomic_DNA"/>
</dbReference>
<organism evidence="1 2">
    <name type="scientific">Nocardiopsis changdeensis</name>
    <dbReference type="NCBI Taxonomy" id="2831969"/>
    <lineage>
        <taxon>Bacteria</taxon>
        <taxon>Bacillati</taxon>
        <taxon>Actinomycetota</taxon>
        <taxon>Actinomycetes</taxon>
        <taxon>Streptosporangiales</taxon>
        <taxon>Nocardiopsidaceae</taxon>
        <taxon>Nocardiopsis</taxon>
    </lineage>
</organism>
<reference evidence="1 2" key="1">
    <citation type="submission" date="2021-05" db="EMBL/GenBank/DDBJ databases">
        <title>Direct Submission.</title>
        <authorList>
            <person name="Li K."/>
            <person name="Gao J."/>
        </authorList>
    </citation>
    <scope>NUCLEOTIDE SEQUENCE [LARGE SCALE GENOMIC DNA]</scope>
    <source>
        <strain evidence="1 2">Mg02</strain>
    </source>
</reference>
<dbReference type="InterPro" id="IPR035948">
    <property type="entry name" value="YwqG-like_sf"/>
</dbReference>
<proteinExistence type="predicted"/>
<keyword evidence="2" id="KW-1185">Reference proteome</keyword>
<dbReference type="Proteomes" id="UP000676079">
    <property type="component" value="Chromosome"/>
</dbReference>
<protein>
    <recommendedName>
        <fullName evidence="3">DUF1963 domain-containing protein</fullName>
    </recommendedName>
</protein>
<evidence type="ECO:0000313" key="1">
    <source>
        <dbReference type="EMBL" id="QUX22199.1"/>
    </source>
</evidence>
<dbReference type="RefSeq" id="WP_220563417.1">
    <property type="nucleotide sequence ID" value="NZ_CP074133.1"/>
</dbReference>
<gene>
    <name evidence="1" type="ORF">KGD84_28255</name>
</gene>
<evidence type="ECO:0008006" key="3">
    <source>
        <dbReference type="Google" id="ProtNLM"/>
    </source>
</evidence>
<dbReference type="SUPFAM" id="SSF103032">
    <property type="entry name" value="Hypothetical protein YwqG"/>
    <property type="match status" value="1"/>
</dbReference>
<evidence type="ECO:0000313" key="2">
    <source>
        <dbReference type="Proteomes" id="UP000676079"/>
    </source>
</evidence>